<keyword evidence="7" id="KW-0053">Apoptosis</keyword>
<keyword evidence="9" id="KW-0805">Transcription regulation</keyword>
<evidence type="ECO:0000313" key="20">
    <source>
        <dbReference type="Proteomes" id="UP000050525"/>
    </source>
</evidence>
<dbReference type="Pfam" id="PF21227">
    <property type="entry name" value="Myb_DNA-binding_7"/>
    <property type="match status" value="1"/>
</dbReference>
<evidence type="ECO:0000256" key="2">
    <source>
        <dbReference type="ARBA" id="ARBA00004322"/>
    </source>
</evidence>
<feature type="compositionally biased region" description="Polar residues" evidence="17">
    <location>
        <begin position="1258"/>
        <end position="1269"/>
    </location>
</feature>
<keyword evidence="8" id="KW-0007">Acetylation</keyword>
<dbReference type="InterPro" id="IPR039674">
    <property type="entry name" value="FLASH"/>
</dbReference>
<dbReference type="GO" id="GO:0003714">
    <property type="term" value="F:transcription corepressor activity"/>
    <property type="evidence" value="ECO:0007669"/>
    <property type="project" value="TreeGrafter"/>
</dbReference>
<protein>
    <recommendedName>
        <fullName evidence="15">CASP8-associated protein 2</fullName>
    </recommendedName>
    <alternativeName>
        <fullName evidence="16">FLICE-associated huge protein</fullName>
    </alternativeName>
</protein>
<evidence type="ECO:0000256" key="10">
    <source>
        <dbReference type="ARBA" id="ARBA00023128"/>
    </source>
</evidence>
<evidence type="ECO:0000256" key="14">
    <source>
        <dbReference type="ARBA" id="ARBA00023306"/>
    </source>
</evidence>
<feature type="region of interest" description="Disordered" evidence="17">
    <location>
        <begin position="139"/>
        <end position="250"/>
    </location>
</feature>
<evidence type="ECO:0000256" key="4">
    <source>
        <dbReference type="ARBA" id="ARBA00022490"/>
    </source>
</evidence>
<evidence type="ECO:0000256" key="7">
    <source>
        <dbReference type="ARBA" id="ARBA00022703"/>
    </source>
</evidence>
<keyword evidence="5" id="KW-0678">Repressor</keyword>
<comment type="subcellular location">
    <subcellularLocation>
        <location evidence="3">Cytoplasm</location>
    </subcellularLocation>
    <subcellularLocation>
        <location evidence="1">Mitochondrion</location>
    </subcellularLocation>
    <subcellularLocation>
        <location evidence="2">Nucleus</location>
        <location evidence="2">PML body</location>
    </subcellularLocation>
</comment>
<proteinExistence type="predicted"/>
<keyword evidence="14" id="KW-0131">Cell cycle</keyword>
<dbReference type="GO" id="GO:0005739">
    <property type="term" value="C:mitochondrion"/>
    <property type="evidence" value="ECO:0007669"/>
    <property type="project" value="UniProtKB-SubCell"/>
</dbReference>
<dbReference type="SMART" id="SM00717">
    <property type="entry name" value="SANT"/>
    <property type="match status" value="1"/>
</dbReference>
<feature type="compositionally biased region" description="Basic and acidic residues" evidence="17">
    <location>
        <begin position="1218"/>
        <end position="1236"/>
    </location>
</feature>
<gene>
    <name evidence="19" type="primary">CASP8AP2</name>
    <name evidence="19" type="ORF">Y1Q_0014137</name>
</gene>
<keyword evidence="12" id="KW-0804">Transcription</keyword>
<keyword evidence="4" id="KW-0963">Cytoplasm</keyword>
<dbReference type="GO" id="GO:0008625">
    <property type="term" value="P:extrinsic apoptotic signaling pathway via death domain receptors"/>
    <property type="evidence" value="ECO:0007669"/>
    <property type="project" value="TreeGrafter"/>
</dbReference>
<dbReference type="Proteomes" id="UP000050525">
    <property type="component" value="Unassembled WGS sequence"/>
</dbReference>
<evidence type="ECO:0000256" key="13">
    <source>
        <dbReference type="ARBA" id="ARBA00023242"/>
    </source>
</evidence>
<dbReference type="EMBL" id="AKHW03005050">
    <property type="protein sequence ID" value="KYO27925.1"/>
    <property type="molecule type" value="Genomic_DNA"/>
</dbReference>
<feature type="compositionally biased region" description="Polar residues" evidence="17">
    <location>
        <begin position="1205"/>
        <end position="1217"/>
    </location>
</feature>
<evidence type="ECO:0000256" key="6">
    <source>
        <dbReference type="ARBA" id="ARBA00022553"/>
    </source>
</evidence>
<organism evidence="19 20">
    <name type="scientific">Alligator mississippiensis</name>
    <name type="common">American alligator</name>
    <dbReference type="NCBI Taxonomy" id="8496"/>
    <lineage>
        <taxon>Eukaryota</taxon>
        <taxon>Metazoa</taxon>
        <taxon>Chordata</taxon>
        <taxon>Craniata</taxon>
        <taxon>Vertebrata</taxon>
        <taxon>Euteleostomi</taxon>
        <taxon>Archelosauria</taxon>
        <taxon>Archosauria</taxon>
        <taxon>Crocodylia</taxon>
        <taxon>Alligatoridae</taxon>
        <taxon>Alligatorinae</taxon>
        <taxon>Alligator</taxon>
    </lineage>
</organism>
<evidence type="ECO:0000259" key="18">
    <source>
        <dbReference type="SMART" id="SM00717"/>
    </source>
</evidence>
<evidence type="ECO:0000256" key="16">
    <source>
        <dbReference type="ARBA" id="ARBA00078515"/>
    </source>
</evidence>
<dbReference type="GO" id="GO:0036337">
    <property type="term" value="P:Fas signaling pathway"/>
    <property type="evidence" value="ECO:0007669"/>
    <property type="project" value="TreeGrafter"/>
</dbReference>
<feature type="compositionally biased region" description="Basic and acidic residues" evidence="17">
    <location>
        <begin position="745"/>
        <end position="755"/>
    </location>
</feature>
<feature type="region of interest" description="Disordered" evidence="17">
    <location>
        <begin position="735"/>
        <end position="756"/>
    </location>
</feature>
<evidence type="ECO:0000256" key="11">
    <source>
        <dbReference type="ARBA" id="ARBA00023159"/>
    </source>
</evidence>
<evidence type="ECO:0000256" key="15">
    <source>
        <dbReference type="ARBA" id="ARBA00069865"/>
    </source>
</evidence>
<dbReference type="CDD" id="cd12202">
    <property type="entry name" value="CASP8AP2"/>
    <property type="match status" value="1"/>
</dbReference>
<dbReference type="PANTHER" id="PTHR15489:SF2">
    <property type="entry name" value="CASP8-ASSOCIATED PROTEIN 2"/>
    <property type="match status" value="1"/>
</dbReference>
<feature type="compositionally biased region" description="Polar residues" evidence="17">
    <location>
        <begin position="1307"/>
        <end position="1318"/>
    </location>
</feature>
<accession>A0A151MTT4</accession>
<keyword evidence="13" id="KW-0539">Nucleus</keyword>
<evidence type="ECO:0000256" key="1">
    <source>
        <dbReference type="ARBA" id="ARBA00004173"/>
    </source>
</evidence>
<evidence type="ECO:0000256" key="9">
    <source>
        <dbReference type="ARBA" id="ARBA00023015"/>
    </source>
</evidence>
<comment type="caution">
    <text evidence="19">The sequence shown here is derived from an EMBL/GenBank/DDBJ whole genome shotgun (WGS) entry which is preliminary data.</text>
</comment>
<feature type="compositionally biased region" description="Polar residues" evidence="17">
    <location>
        <begin position="147"/>
        <end position="162"/>
    </location>
</feature>
<feature type="region of interest" description="Disordered" evidence="17">
    <location>
        <begin position="1188"/>
        <end position="1236"/>
    </location>
</feature>
<dbReference type="SUPFAM" id="SSF46689">
    <property type="entry name" value="Homeodomain-like"/>
    <property type="match status" value="1"/>
</dbReference>
<dbReference type="STRING" id="8496.A0A151MTT4"/>
<sequence>MATDYDNGLGLLDNLYDDSPFRDEDESSVDIYDGLDNTSAVPDNPIQLSSPTKNCLNLFDEILIEEGTAKEASYNDLQAEYGKCQEQIKELMKKFKEIQTQNSVLQNENQALKKNISALIKTARVEINRKDEEISNLHQRLSEFPNHRSNYTRTYLPGSTNGSREHKYSHSKESSRRHEWETHSKSERHRTEERRKREKESQEESRHSRSERKVTKEVSHEPSKEYKKATDATRNERNKLPRAEEMSKVADGLKEQIDASKENQIERKNKDLKLSFMEKLNLTLSPAKKQCLCQTDVLETDSKKVSDECSTETPVQAENPVFVQPSSIDSTEQTKSPLQAPDNTFLTNLEPVAPVSEFREKTESKTLTETLEVVESEALAETLEGIESELPVGDTVTLPDSGIRMEETDKMCTAPDLEICVDQNRPENIPLDELETITSDNMESLSVAENRETKSDSLMEVMNVSEHLSGESFACPAEEDSISKSVRYKNDINKSQPFDGDVPVIDQNTCNLDPNLCETDVGVIASSVGEEMDPKIQEREINPVSAEDESSILSIDLNHLRYIPKAISPLSSPMRPLAKALKMESPCKGLVKSCNKDLIGENAVVCSSKNLSNEVNKENQKPVSTPDEHLEMESQLNTSSDELEEGEIMSKLGDTLKLNLCDTIESKLKQVKKNATVDRLFEQNLSDMKKQLWKFVDEQLDYLFEKIRRIIVKLCDAKSKKKVLKARSQKPEGYVLSKPSYQSSKSHDDKNKVDGPKSAVTKYFNVIDNTRISQTKVQPPKENGLQEQQTSSLTFNLVSDAQMGEIFKSLLQGSDLLEKNITNIDRNQWEFRTPEKRILESHKYRNNPVPVIEEVLPKEVCMEPRPLEDISWPVVSPVRVSSLSSRLQIPVDPDILDESCMFEVPTNATSGKDDECNLQKNKSVVSSILLEDLAVSLTIPSPLKSDAHLSFLKPENVSSSTPEGVLSAHYSEDALLEEEDATEQDIHLALESDNSSSRSSCSSSWTGRPAAPGFHCHPSLPMQAVIMEKSNDHFIVKIRRAVPSASQILEQTTRTEESPATVTKNEKELTESAKMKMDHQCIIRATVKEKIEPRIHLNNTDELHNVNIGQEQSPALLEPFKKPRNAVGKEEIPDLLKSISEPSNKNSCRNKNVSEDSKLPQLDELKVLESTSEITIRSEAALPLEGGVDTYTRLTEDTGNENESDSCNLSLESTLNHKNPETHARSSSLGDKEEHSGCNVKTYIDLTEDLSSETIASKCNPETKSTSKVNELGYHTSLNDKASKKRKRESLPDSSNSKRQRKETESSSEGNDKNSMISGESGLPLKTPTSTKNELPQYKDSTVSSSASSISSLGLYAKNIIKKKGEVVVSWTRNDDREILLACQKKGPSGKTFASVAARLNKSPNQVSERFKQLMKLFKKSKYK</sequence>
<keyword evidence="11" id="KW-0010">Activator</keyword>
<dbReference type="InterPro" id="IPR049257">
    <property type="entry name" value="Gon4l/CASP8AP2_myb-like"/>
</dbReference>
<name>A0A151MTT4_ALLMI</name>
<dbReference type="PANTHER" id="PTHR15489">
    <property type="entry name" value="CASPASE 8 ASSOCIATED PROTEIN 2"/>
    <property type="match status" value="1"/>
</dbReference>
<evidence type="ECO:0000256" key="5">
    <source>
        <dbReference type="ARBA" id="ARBA00022491"/>
    </source>
</evidence>
<keyword evidence="6" id="KW-0597">Phosphoprotein</keyword>
<evidence type="ECO:0000256" key="8">
    <source>
        <dbReference type="ARBA" id="ARBA00022990"/>
    </source>
</evidence>
<reference evidence="19 20" key="1">
    <citation type="journal article" date="2012" name="Genome Biol.">
        <title>Sequencing three crocodilian genomes to illuminate the evolution of archosaurs and amniotes.</title>
        <authorList>
            <person name="St John J.A."/>
            <person name="Braun E.L."/>
            <person name="Isberg S.R."/>
            <person name="Miles L.G."/>
            <person name="Chong A.Y."/>
            <person name="Gongora J."/>
            <person name="Dalzell P."/>
            <person name="Moran C."/>
            <person name="Bed'hom B."/>
            <person name="Abzhanov A."/>
            <person name="Burgess S.C."/>
            <person name="Cooksey A.M."/>
            <person name="Castoe T.A."/>
            <person name="Crawford N.G."/>
            <person name="Densmore L.D."/>
            <person name="Drew J.C."/>
            <person name="Edwards S.V."/>
            <person name="Faircloth B.C."/>
            <person name="Fujita M.K."/>
            <person name="Greenwold M.J."/>
            <person name="Hoffmann F.G."/>
            <person name="Howard J.M."/>
            <person name="Iguchi T."/>
            <person name="Janes D.E."/>
            <person name="Khan S.Y."/>
            <person name="Kohno S."/>
            <person name="de Koning A.J."/>
            <person name="Lance S.L."/>
            <person name="McCarthy F.M."/>
            <person name="McCormack J.E."/>
            <person name="Merchant M.E."/>
            <person name="Peterson D.G."/>
            <person name="Pollock D.D."/>
            <person name="Pourmand N."/>
            <person name="Raney B.J."/>
            <person name="Roessler K.A."/>
            <person name="Sanford J.R."/>
            <person name="Sawyer R.H."/>
            <person name="Schmidt C.J."/>
            <person name="Triplett E.W."/>
            <person name="Tuberville T.D."/>
            <person name="Venegas-Anaya M."/>
            <person name="Howard J.T."/>
            <person name="Jarvis E.D."/>
            <person name="Guillette L.J.Jr."/>
            <person name="Glenn T.C."/>
            <person name="Green R.E."/>
            <person name="Ray D.A."/>
        </authorList>
    </citation>
    <scope>NUCLEOTIDE SEQUENCE [LARGE SCALE GENOMIC DNA]</scope>
    <source>
        <strain evidence="19">KSC_2009_1</strain>
    </source>
</reference>
<feature type="domain" description="Myb-like" evidence="18">
    <location>
        <begin position="1367"/>
        <end position="1417"/>
    </location>
</feature>
<feature type="compositionally biased region" description="Basic and acidic residues" evidence="17">
    <location>
        <begin position="163"/>
        <end position="250"/>
    </location>
</feature>
<feature type="region of interest" description="Disordered" evidence="17">
    <location>
        <begin position="1258"/>
        <end position="1344"/>
    </location>
</feature>
<dbReference type="FunFam" id="1.10.10.60:FF:000265">
    <property type="entry name" value="CASP8-associated protein 2 isoform X1"/>
    <property type="match status" value="1"/>
</dbReference>
<keyword evidence="10" id="KW-0496">Mitochondrion</keyword>
<dbReference type="eggNOG" id="ENOG502QQGD">
    <property type="taxonomic scope" value="Eukaryota"/>
</dbReference>
<dbReference type="InterPro" id="IPR001005">
    <property type="entry name" value="SANT/Myb"/>
</dbReference>
<keyword evidence="20" id="KW-1185">Reference proteome</keyword>
<dbReference type="Gene3D" id="1.10.10.60">
    <property type="entry name" value="Homeodomain-like"/>
    <property type="match status" value="1"/>
</dbReference>
<evidence type="ECO:0000313" key="19">
    <source>
        <dbReference type="EMBL" id="KYO27925.1"/>
    </source>
</evidence>
<dbReference type="GO" id="GO:0016605">
    <property type="term" value="C:PML body"/>
    <property type="evidence" value="ECO:0007669"/>
    <property type="project" value="UniProtKB-SubCell"/>
</dbReference>
<evidence type="ECO:0000256" key="3">
    <source>
        <dbReference type="ARBA" id="ARBA00004496"/>
    </source>
</evidence>
<dbReference type="InterPro" id="IPR009057">
    <property type="entry name" value="Homeodomain-like_sf"/>
</dbReference>
<evidence type="ECO:0000256" key="17">
    <source>
        <dbReference type="SAM" id="MobiDB-lite"/>
    </source>
</evidence>
<evidence type="ECO:0000256" key="12">
    <source>
        <dbReference type="ARBA" id="ARBA00023163"/>
    </source>
</evidence>